<sequence length="654" mass="69730">MSRLTRIAGPAALLIAAFAAVIVGLTVGGGAGGGVTGGDPLVLWGLPIAKLIANLGVATTLGALLMALFALSATEPEFGRALDVAAAGAGVWAVGGAITSFLTFSSIYQSRLSFDEAYGQDLATFLTEVPIGRAWLIFVLVGALLTVVCFAVRNRTVLAILAIPAVLGLIPLAEDGGHAAGTDSHDAAVSAIWLHTVCAAAWVGGLVTLVLLRAKLSPARLAAVLPRYSTVALICFVVVAASGYVSASIRVGDLPSLLSPYGALVIAKVAALVALGVLGALQRRILVKKVAANAAPRWFWLLVASELAVMGIASGVAAALARTAKPVPDVTPEQTVLTPAEILTGKPLPPEFTLDRWLTAWDLDLLWLLVVGFGILFYLAGVWRLHRRGDRWPIHRSVLWVTGMLALFWVTNGPLNVYEQYLFSAHMLGHMLLGMAIPVLLVLSAPLTLALRTIQKRDDDSRGPREWIMLLVHSRYATVLTHPLVAGGLFAASLWVFYYTPIFRWATEEHVGHTWMIIHFLLTGYLFAQAIVGIDPVAGRAPYPLRLILLLATMALHAFFGLSLVESHGLLLADWYGAMGRTWGLPPLADQQAAGGIAWSVGEIPTVVLAVLVAILWNRSDARDAKRGDRRADRDGDAELAAYNEMLAARSKRD</sequence>
<feature type="transmembrane region" description="Helical" evidence="6">
    <location>
        <begin position="547"/>
        <end position="573"/>
    </location>
</feature>
<dbReference type="RefSeq" id="WP_191283691.1">
    <property type="nucleotide sequence ID" value="NZ_BNAI01000005.1"/>
</dbReference>
<proteinExistence type="predicted"/>
<accession>A0A8J3GS43</accession>
<evidence type="ECO:0000256" key="6">
    <source>
        <dbReference type="SAM" id="Phobius"/>
    </source>
</evidence>
<feature type="transmembrane region" description="Helical" evidence="6">
    <location>
        <begin position="257"/>
        <end position="278"/>
    </location>
</feature>
<feature type="transmembrane region" description="Helical" evidence="6">
    <location>
        <begin position="12"/>
        <end position="31"/>
    </location>
</feature>
<keyword evidence="5 6" id="KW-0472">Membrane</keyword>
<feature type="transmembrane region" description="Helical" evidence="6">
    <location>
        <begin position="224"/>
        <end position="245"/>
    </location>
</feature>
<dbReference type="AlphaFoldDB" id="A0A8J3GS43"/>
<evidence type="ECO:0000256" key="2">
    <source>
        <dbReference type="ARBA" id="ARBA00022475"/>
    </source>
</evidence>
<evidence type="ECO:0000256" key="5">
    <source>
        <dbReference type="ARBA" id="ARBA00023136"/>
    </source>
</evidence>
<feature type="transmembrane region" description="Helical" evidence="6">
    <location>
        <begin position="593"/>
        <end position="617"/>
    </location>
</feature>
<feature type="transmembrane region" description="Helical" evidence="6">
    <location>
        <begin position="193"/>
        <end position="212"/>
    </location>
</feature>
<dbReference type="Pfam" id="PF05425">
    <property type="entry name" value="CopD"/>
    <property type="match status" value="1"/>
</dbReference>
<dbReference type="Pfam" id="PF09678">
    <property type="entry name" value="Caa3_CtaG"/>
    <property type="match status" value="1"/>
</dbReference>
<dbReference type="Proteomes" id="UP000617531">
    <property type="component" value="Unassembled WGS sequence"/>
</dbReference>
<feature type="transmembrane region" description="Helical" evidence="6">
    <location>
        <begin position="298"/>
        <end position="321"/>
    </location>
</feature>
<reference evidence="8" key="2">
    <citation type="submission" date="2020-09" db="EMBL/GenBank/DDBJ databases">
        <authorList>
            <person name="Sun Q."/>
            <person name="Zhou Y."/>
        </authorList>
    </citation>
    <scope>NUCLEOTIDE SEQUENCE</scope>
    <source>
        <strain evidence="8">CGMCC 1.16548</strain>
    </source>
</reference>
<evidence type="ECO:0000313" key="8">
    <source>
        <dbReference type="EMBL" id="GHF21684.1"/>
    </source>
</evidence>
<keyword evidence="4 6" id="KW-1133">Transmembrane helix</keyword>
<comment type="caution">
    <text evidence="8">The sequence shown here is derived from an EMBL/GenBank/DDBJ whole genome shotgun (WGS) entry which is preliminary data.</text>
</comment>
<dbReference type="InterPro" id="IPR032694">
    <property type="entry name" value="CopC/D"/>
</dbReference>
<evidence type="ECO:0000256" key="4">
    <source>
        <dbReference type="ARBA" id="ARBA00022989"/>
    </source>
</evidence>
<feature type="transmembrane region" description="Helical" evidence="6">
    <location>
        <begin position="157"/>
        <end position="173"/>
    </location>
</feature>
<dbReference type="InterPro" id="IPR019108">
    <property type="entry name" value="Caa3_assmbl_CtaG-rel"/>
</dbReference>
<keyword evidence="2" id="KW-1003">Cell membrane</keyword>
<feature type="transmembrane region" description="Helical" evidence="6">
    <location>
        <begin position="427"/>
        <end position="454"/>
    </location>
</feature>
<feature type="domain" description="Copper resistance protein D" evidence="7">
    <location>
        <begin position="223"/>
        <end position="320"/>
    </location>
</feature>
<name>A0A8J3GS43_9MICO</name>
<dbReference type="EMBL" id="BNAI01000005">
    <property type="protein sequence ID" value="GHF21684.1"/>
    <property type="molecule type" value="Genomic_DNA"/>
</dbReference>
<feature type="transmembrane region" description="Helical" evidence="6">
    <location>
        <begin position="365"/>
        <end position="385"/>
    </location>
</feature>
<gene>
    <name evidence="8" type="ORF">GCM10011600_23330</name>
</gene>
<feature type="transmembrane region" description="Helical" evidence="6">
    <location>
        <begin position="134"/>
        <end position="152"/>
    </location>
</feature>
<dbReference type="PANTHER" id="PTHR34820">
    <property type="entry name" value="INNER MEMBRANE PROTEIN YEBZ"/>
    <property type="match status" value="1"/>
</dbReference>
<keyword evidence="9" id="KW-1185">Reference proteome</keyword>
<evidence type="ECO:0000256" key="3">
    <source>
        <dbReference type="ARBA" id="ARBA00022692"/>
    </source>
</evidence>
<evidence type="ECO:0000256" key="1">
    <source>
        <dbReference type="ARBA" id="ARBA00004651"/>
    </source>
</evidence>
<reference evidence="8" key="1">
    <citation type="journal article" date="2014" name="Int. J. Syst. Evol. Microbiol.">
        <title>Complete genome sequence of Corynebacterium casei LMG S-19264T (=DSM 44701T), isolated from a smear-ripened cheese.</title>
        <authorList>
            <consortium name="US DOE Joint Genome Institute (JGI-PGF)"/>
            <person name="Walter F."/>
            <person name="Albersmeier A."/>
            <person name="Kalinowski J."/>
            <person name="Ruckert C."/>
        </authorList>
    </citation>
    <scope>NUCLEOTIDE SEQUENCE</scope>
    <source>
        <strain evidence="8">CGMCC 1.16548</strain>
    </source>
</reference>
<feature type="transmembrane region" description="Helical" evidence="6">
    <location>
        <begin position="84"/>
        <end position="108"/>
    </location>
</feature>
<feature type="transmembrane region" description="Helical" evidence="6">
    <location>
        <begin position="51"/>
        <end position="72"/>
    </location>
</feature>
<keyword evidence="3 6" id="KW-0812">Transmembrane</keyword>
<protein>
    <recommendedName>
        <fullName evidence="7">Copper resistance protein D domain-containing protein</fullName>
    </recommendedName>
</protein>
<feature type="transmembrane region" description="Helical" evidence="6">
    <location>
        <begin position="397"/>
        <end position="415"/>
    </location>
</feature>
<dbReference type="GO" id="GO:0006825">
    <property type="term" value="P:copper ion transport"/>
    <property type="evidence" value="ECO:0007669"/>
    <property type="project" value="InterPro"/>
</dbReference>
<feature type="transmembrane region" description="Helical" evidence="6">
    <location>
        <begin position="475"/>
        <end position="497"/>
    </location>
</feature>
<dbReference type="PANTHER" id="PTHR34820:SF4">
    <property type="entry name" value="INNER MEMBRANE PROTEIN YEBZ"/>
    <property type="match status" value="1"/>
</dbReference>
<evidence type="ECO:0000313" key="9">
    <source>
        <dbReference type="Proteomes" id="UP000617531"/>
    </source>
</evidence>
<feature type="transmembrane region" description="Helical" evidence="6">
    <location>
        <begin position="517"/>
        <end position="535"/>
    </location>
</feature>
<comment type="subcellular location">
    <subcellularLocation>
        <location evidence="1">Cell membrane</location>
        <topology evidence="1">Multi-pass membrane protein</topology>
    </subcellularLocation>
</comment>
<dbReference type="InterPro" id="IPR008457">
    <property type="entry name" value="Cu-R_CopD_dom"/>
</dbReference>
<dbReference type="GO" id="GO:0005886">
    <property type="term" value="C:plasma membrane"/>
    <property type="evidence" value="ECO:0007669"/>
    <property type="project" value="UniProtKB-SubCell"/>
</dbReference>
<evidence type="ECO:0000259" key="7">
    <source>
        <dbReference type="Pfam" id="PF05425"/>
    </source>
</evidence>
<organism evidence="8 9">
    <name type="scientific">Pseudolysinimonas yzui</name>
    <dbReference type="NCBI Taxonomy" id="2708254"/>
    <lineage>
        <taxon>Bacteria</taxon>
        <taxon>Bacillati</taxon>
        <taxon>Actinomycetota</taxon>
        <taxon>Actinomycetes</taxon>
        <taxon>Micrococcales</taxon>
        <taxon>Microbacteriaceae</taxon>
        <taxon>Pseudolysinimonas</taxon>
    </lineage>
</organism>